<sequence length="572" mass="63919">MLSDTTVFVTSCSPRSRSSAIRIQATYRGYLCRKEFKKNLLMEFIEELEEAEEWERDEVEELESQTADALAEHAKELALFMKRTPGVKPESNKPQRLQMPLSWSTPQDGGDTQLRQVVQTFCKTLDSTVRNEFQNDVCKEFLPPQWRRRWWDLEEDVDDCGQQLFLLQEGIQYMLQKVKEVVSGICNVDPMSASSHMKSRYERMLKTEDNIRSNVANIEKQLGDLVGKVNRPEVTAATHQQLKDFDAHLQRERDYKEEGVYLAGMVELPSRAAGSQRHKHKRRLRGSPGSRPGSRPSSAASNGRPASIDSSSTGDNGPTISDMVTRFQWWRTAAVERICDRYEILLHKRQNNVLKAASLFSRIEGAVKTNTSPRATSPLMAAKPHKPANLYTPFDLRADQKPYVPENKPHLKALRRSLEFPPGAQLLSLKAGLEAVDLLGRGEDNFESATSRVHAENGSSSPKSPSPPRGRLAPPKPLRGAYLSNAIHHPHVPFGLETTSRRSSSGSTATSTAELAKPPVAHAMLVPSPLKSKAKLSSKMASDTLEMQLQETSLGSADGLDIYRRNPNLLAT</sequence>
<feature type="region of interest" description="Disordered" evidence="2">
    <location>
        <begin position="85"/>
        <end position="109"/>
    </location>
</feature>
<feature type="compositionally biased region" description="Basic residues" evidence="2">
    <location>
        <begin position="276"/>
        <end position="285"/>
    </location>
</feature>
<feature type="region of interest" description="Disordered" evidence="2">
    <location>
        <begin position="271"/>
        <end position="319"/>
    </location>
</feature>
<evidence type="ECO:0000256" key="2">
    <source>
        <dbReference type="SAM" id="MobiDB-lite"/>
    </source>
</evidence>
<dbReference type="InterPro" id="IPR000048">
    <property type="entry name" value="IQ_motif_EF-hand-BS"/>
</dbReference>
<name>A0A6T2BQU0_9EUGL</name>
<protein>
    <submittedName>
        <fullName evidence="3">Uncharacterized protein</fullName>
    </submittedName>
</protein>
<evidence type="ECO:0000256" key="1">
    <source>
        <dbReference type="SAM" id="Coils"/>
    </source>
</evidence>
<dbReference type="SMART" id="SM00015">
    <property type="entry name" value="IQ"/>
    <property type="match status" value="1"/>
</dbReference>
<feature type="compositionally biased region" description="Polar residues" evidence="2">
    <location>
        <begin position="308"/>
        <end position="319"/>
    </location>
</feature>
<evidence type="ECO:0000313" key="4">
    <source>
        <dbReference type="EMBL" id="CAE0817191.1"/>
    </source>
</evidence>
<dbReference type="Pfam" id="PF00612">
    <property type="entry name" value="IQ"/>
    <property type="match status" value="1"/>
</dbReference>
<feature type="region of interest" description="Disordered" evidence="2">
    <location>
        <begin position="449"/>
        <end position="514"/>
    </location>
</feature>
<organism evidence="3">
    <name type="scientific">Eutreptiella gymnastica</name>
    <dbReference type="NCBI Taxonomy" id="73025"/>
    <lineage>
        <taxon>Eukaryota</taxon>
        <taxon>Discoba</taxon>
        <taxon>Euglenozoa</taxon>
        <taxon>Euglenida</taxon>
        <taxon>Spirocuta</taxon>
        <taxon>Euglenophyceae</taxon>
        <taxon>Eutreptiales</taxon>
        <taxon>Eutreptiaceae</taxon>
        <taxon>Eutreptiella</taxon>
    </lineage>
</organism>
<feature type="coiled-coil region" evidence="1">
    <location>
        <begin position="37"/>
        <end position="65"/>
    </location>
</feature>
<accession>A0A6T2BQU0</accession>
<dbReference type="AlphaFoldDB" id="A0A6T2BQU0"/>
<keyword evidence="1" id="KW-0175">Coiled coil</keyword>
<dbReference type="PROSITE" id="PS50096">
    <property type="entry name" value="IQ"/>
    <property type="match status" value="1"/>
</dbReference>
<feature type="compositionally biased region" description="Low complexity" evidence="2">
    <location>
        <begin position="286"/>
        <end position="307"/>
    </location>
</feature>
<dbReference type="CDD" id="cd23767">
    <property type="entry name" value="IQCD"/>
    <property type="match status" value="1"/>
</dbReference>
<proteinExistence type="predicted"/>
<feature type="compositionally biased region" description="Low complexity" evidence="2">
    <location>
        <begin position="495"/>
        <end position="514"/>
    </location>
</feature>
<reference evidence="3" key="1">
    <citation type="submission" date="2021-01" db="EMBL/GenBank/DDBJ databases">
        <authorList>
            <person name="Corre E."/>
            <person name="Pelletier E."/>
            <person name="Niang G."/>
            <person name="Scheremetjew M."/>
            <person name="Finn R."/>
            <person name="Kale V."/>
            <person name="Holt S."/>
            <person name="Cochrane G."/>
            <person name="Meng A."/>
            <person name="Brown T."/>
            <person name="Cohen L."/>
        </authorList>
    </citation>
    <scope>NUCLEOTIDE SEQUENCE</scope>
    <source>
        <strain evidence="3">CCMP1594</strain>
    </source>
</reference>
<dbReference type="EMBL" id="HBJA01081123">
    <property type="protein sequence ID" value="CAE0817190.1"/>
    <property type="molecule type" value="Transcribed_RNA"/>
</dbReference>
<evidence type="ECO:0000313" key="3">
    <source>
        <dbReference type="EMBL" id="CAE0817190.1"/>
    </source>
</evidence>
<gene>
    <name evidence="3" type="ORF">EGYM00163_LOCUS28352</name>
    <name evidence="4" type="ORF">EGYM00163_LOCUS28353</name>
</gene>
<dbReference type="EMBL" id="HBJA01081127">
    <property type="protein sequence ID" value="CAE0817191.1"/>
    <property type="molecule type" value="Transcribed_RNA"/>
</dbReference>